<evidence type="ECO:0000259" key="4">
    <source>
        <dbReference type="Pfam" id="PF07635"/>
    </source>
</evidence>
<gene>
    <name evidence="6" type="ORF">J0A69_07530</name>
</gene>
<evidence type="ECO:0000313" key="6">
    <source>
        <dbReference type="EMBL" id="MBN7815272.1"/>
    </source>
</evidence>
<name>A0ABS3CDU3_9BACT</name>
<dbReference type="PANTHER" id="PTHR35889:SF3">
    <property type="entry name" value="F-BOX DOMAIN-CONTAINING PROTEIN"/>
    <property type="match status" value="1"/>
</dbReference>
<sequence>MGLTLVFAQEIENTSTSFWLWDFLGRLHPLIVHFPISLLIIAALLELISLRNFQSKYRAGISLLVLIGSLSAIISAAFGYQLAQEQGTSGSTLDLHQQLGIATAFLSALLLFALFRVSKNNQKTRILVFRSVLFLAAIGVSLTGHLGGSLTHGEDFLTETLPWNQEQSEIEKTPINLALYKSELNPEREMKLIGEVRMVLAHNCYKCHSGAKIEGELRLDEKAFAFEGGENGPVIIPGNPSESELIRRINLKKGHKDVMPSKGQPLSKQEKELLALWIEKGAPWPDNAPQQSIYRVAELAPRRPNLPNPKNGLSNPIDLWVNDYFEKNGLEWNEQIDDRTYLRRIYLDIIGLIPSPEDLNEFLEDPRENKRTIWLQELLDRDQDYATHWLTFWNDALRNDYTGTGYITNGRFNITDWLYKSLESNKPYDQFVKELLNPDEKSKGFIEGIRWRGTVNASQRTEMQAAQNVAQVILGLNLKCASCHDSFISDWKLEESYAFANIFADSTLEVSRCEQPTGKMAKTKILWEELGEIDSAASRSEKLKQLAETLVQPANGRMYRTIVNRIWKQMMGRGMVEPVDEMDNEPWSQDLLDWLATEFVASGYDLKNLIYLIGTSKIYQAESISYPSPDLILAEDYQFKGMVRKRLTAEQFSDAVSQMVFPLFTDQDLKYNPEELNRKQSSQVGFVRASLVANNSFLTALGRPNREIVSTSRDSQASLLQALELTNGTKLDSALIGGAKNWKSNYQNTESLTEALYMSALNRKPLEKELAVAKAALGESPEPDQIQDFIWAVILLPEFQLIY</sequence>
<dbReference type="InterPro" id="IPR019251">
    <property type="entry name" value="DUF2231_TM"/>
</dbReference>
<feature type="domain" description="DUF1549" evidence="2">
    <location>
        <begin position="316"/>
        <end position="506"/>
    </location>
</feature>
<accession>A0ABS3CDU3</accession>
<dbReference type="Pfam" id="PF07583">
    <property type="entry name" value="PSCyt2"/>
    <property type="match status" value="1"/>
</dbReference>
<reference evidence="6 7" key="1">
    <citation type="submission" date="2021-03" db="EMBL/GenBank/DDBJ databases">
        <title>novel species isolated from a fishpond in China.</title>
        <authorList>
            <person name="Lu H."/>
            <person name="Cai Z."/>
        </authorList>
    </citation>
    <scope>NUCLEOTIDE SEQUENCE [LARGE SCALE GENOMIC DNA]</scope>
    <source>
        <strain evidence="6 7">YJ13C</strain>
    </source>
</reference>
<feature type="transmembrane region" description="Helical" evidence="1">
    <location>
        <begin position="61"/>
        <end position="83"/>
    </location>
</feature>
<comment type="caution">
    <text evidence="6">The sequence shown here is derived from an EMBL/GenBank/DDBJ whole genome shotgun (WGS) entry which is preliminary data.</text>
</comment>
<feature type="transmembrane region" description="Helical" evidence="1">
    <location>
        <begin position="127"/>
        <end position="147"/>
    </location>
</feature>
<evidence type="ECO:0000256" key="1">
    <source>
        <dbReference type="SAM" id="Phobius"/>
    </source>
</evidence>
<evidence type="ECO:0000259" key="5">
    <source>
        <dbReference type="Pfam" id="PF09990"/>
    </source>
</evidence>
<keyword evidence="1" id="KW-0812">Transmembrane</keyword>
<evidence type="ECO:0000259" key="3">
    <source>
        <dbReference type="Pfam" id="PF07587"/>
    </source>
</evidence>
<proteinExistence type="predicted"/>
<dbReference type="Proteomes" id="UP000664480">
    <property type="component" value="Unassembled WGS sequence"/>
</dbReference>
<feature type="domain" description="DUF1553" evidence="3">
    <location>
        <begin position="544"/>
        <end position="775"/>
    </location>
</feature>
<organism evidence="6 7">
    <name type="scientific">Algoriphagus pacificus</name>
    <dbReference type="NCBI Taxonomy" id="2811234"/>
    <lineage>
        <taxon>Bacteria</taxon>
        <taxon>Pseudomonadati</taxon>
        <taxon>Bacteroidota</taxon>
        <taxon>Cytophagia</taxon>
        <taxon>Cytophagales</taxon>
        <taxon>Cyclobacteriaceae</taxon>
        <taxon>Algoriphagus</taxon>
    </lineage>
</organism>
<dbReference type="Pfam" id="PF07635">
    <property type="entry name" value="PSCyt1"/>
    <property type="match status" value="1"/>
</dbReference>
<feature type="transmembrane region" description="Helical" evidence="1">
    <location>
        <begin position="30"/>
        <end position="49"/>
    </location>
</feature>
<dbReference type="InterPro" id="IPR011429">
    <property type="entry name" value="Cyt_c_Planctomycete-type"/>
</dbReference>
<evidence type="ECO:0000259" key="2">
    <source>
        <dbReference type="Pfam" id="PF07583"/>
    </source>
</evidence>
<feature type="transmembrane region" description="Helical" evidence="1">
    <location>
        <begin position="95"/>
        <end position="115"/>
    </location>
</feature>
<keyword evidence="1" id="KW-1133">Transmembrane helix</keyword>
<keyword evidence="1" id="KW-0472">Membrane</keyword>
<dbReference type="InterPro" id="IPR011444">
    <property type="entry name" value="DUF1549"/>
</dbReference>
<dbReference type="Pfam" id="PF07587">
    <property type="entry name" value="PSD1"/>
    <property type="match status" value="1"/>
</dbReference>
<dbReference type="RefSeq" id="WP_206586901.1">
    <property type="nucleotide sequence ID" value="NZ_JAFKCU010000002.1"/>
</dbReference>
<keyword evidence="7" id="KW-1185">Reference proteome</keyword>
<feature type="domain" description="DUF2231" evidence="5">
    <location>
        <begin position="27"/>
        <end position="151"/>
    </location>
</feature>
<protein>
    <submittedName>
        <fullName evidence="6">PSD1 domain-containing protein</fullName>
    </submittedName>
</protein>
<dbReference type="InterPro" id="IPR022655">
    <property type="entry name" value="DUF1553"/>
</dbReference>
<evidence type="ECO:0000313" key="7">
    <source>
        <dbReference type="Proteomes" id="UP000664480"/>
    </source>
</evidence>
<dbReference type="Pfam" id="PF09990">
    <property type="entry name" value="DUF2231"/>
    <property type="match status" value="1"/>
</dbReference>
<dbReference type="PANTHER" id="PTHR35889">
    <property type="entry name" value="CYCLOINULO-OLIGOSACCHARIDE FRUCTANOTRANSFERASE-RELATED"/>
    <property type="match status" value="1"/>
</dbReference>
<dbReference type="EMBL" id="JAFKCU010000002">
    <property type="protein sequence ID" value="MBN7815272.1"/>
    <property type="molecule type" value="Genomic_DNA"/>
</dbReference>
<feature type="domain" description="Cytochrome C Planctomycete-type" evidence="4">
    <location>
        <begin position="204"/>
        <end position="260"/>
    </location>
</feature>